<dbReference type="Gene3D" id="3.40.50.720">
    <property type="entry name" value="NAD(P)-binding Rossmann-like Domain"/>
    <property type="match status" value="1"/>
</dbReference>
<dbReference type="InterPro" id="IPR036291">
    <property type="entry name" value="NAD(P)-bd_dom_sf"/>
</dbReference>
<dbReference type="PANTHER" id="PTHR11092">
    <property type="entry name" value="SUGAR NUCLEOTIDE EPIMERASE RELATED"/>
    <property type="match status" value="1"/>
</dbReference>
<protein>
    <submittedName>
        <fullName evidence="4">TIGR01777 family oxidoreductase</fullName>
    </submittedName>
</protein>
<dbReference type="SUPFAM" id="SSF51735">
    <property type="entry name" value="NAD(P)-binding Rossmann-fold domains"/>
    <property type="match status" value="1"/>
</dbReference>
<dbReference type="PANTHER" id="PTHR11092:SF0">
    <property type="entry name" value="EPIMERASE FAMILY PROTEIN SDR39U1"/>
    <property type="match status" value="1"/>
</dbReference>
<evidence type="ECO:0000259" key="2">
    <source>
        <dbReference type="Pfam" id="PF01370"/>
    </source>
</evidence>
<name>A0AAW9Q753_9CYAN</name>
<dbReference type="Pfam" id="PF01370">
    <property type="entry name" value="Epimerase"/>
    <property type="match status" value="1"/>
</dbReference>
<dbReference type="NCBIfam" id="TIGR01777">
    <property type="entry name" value="yfcH"/>
    <property type="match status" value="1"/>
</dbReference>
<dbReference type="InterPro" id="IPR001509">
    <property type="entry name" value="Epimerase_deHydtase"/>
</dbReference>
<proteinExistence type="inferred from homology"/>
<dbReference type="Proteomes" id="UP001333818">
    <property type="component" value="Unassembled WGS sequence"/>
</dbReference>
<dbReference type="EMBL" id="JAZBJZ010000108">
    <property type="protein sequence ID" value="MEE3719048.1"/>
    <property type="molecule type" value="Genomic_DNA"/>
</dbReference>
<keyword evidence="5" id="KW-1185">Reference proteome</keyword>
<dbReference type="RefSeq" id="WP_330485484.1">
    <property type="nucleotide sequence ID" value="NZ_JAZBJZ010000108.1"/>
</dbReference>
<evidence type="ECO:0000313" key="4">
    <source>
        <dbReference type="EMBL" id="MEE3719048.1"/>
    </source>
</evidence>
<comment type="similarity">
    <text evidence="1">Belongs to the NAD(P)-dependent epimerase/dehydratase family. SDR39U1 subfamily.</text>
</comment>
<organism evidence="4 5">
    <name type="scientific">Tumidithrix elongata BACA0141</name>
    <dbReference type="NCBI Taxonomy" id="2716417"/>
    <lineage>
        <taxon>Bacteria</taxon>
        <taxon>Bacillati</taxon>
        <taxon>Cyanobacteriota</taxon>
        <taxon>Cyanophyceae</taxon>
        <taxon>Pseudanabaenales</taxon>
        <taxon>Pseudanabaenaceae</taxon>
        <taxon>Tumidithrix</taxon>
        <taxon>Tumidithrix elongata</taxon>
    </lineage>
</organism>
<evidence type="ECO:0000256" key="1">
    <source>
        <dbReference type="ARBA" id="ARBA00009353"/>
    </source>
</evidence>
<reference evidence="4" key="1">
    <citation type="submission" date="2024-01" db="EMBL/GenBank/DDBJ databases">
        <title>Bank of Algae and Cyanobacteria of the Azores (BACA) strain genomes.</title>
        <authorList>
            <person name="Luz R."/>
            <person name="Cordeiro R."/>
            <person name="Fonseca A."/>
            <person name="Goncalves V."/>
        </authorList>
    </citation>
    <scope>NUCLEOTIDE SEQUENCE</scope>
    <source>
        <strain evidence="4">BACA0141</strain>
    </source>
</reference>
<sequence>MRVIVTGATGFVGVRLVEQLHLLGNQVVVLARNPEKATRQFPKEFFPNVEIVGYTPLKLGTWTSAISGCDAVVNLAGTPIVEKRWSEKRKQEIIESRAATTKVLVEAIQAAAVKPKVLVSGSAIGYYGDDETQSFDEYSFEGQGFLAEVCQAWEAAANPVTNFGVRLVKLRIGIVLAYGGTLGKILPLFQLGIGGKIGSGKQWFSWIHRDDLVSLILFAIANSQIVGVLNATAPNPVTNEELTKTLAKVVGRPALLPVPAAALLILLGESATLILGGQKVLPQKATLNRFSFAYPALESALRQILG</sequence>
<feature type="domain" description="DUF1731" evidence="3">
    <location>
        <begin position="258"/>
        <end position="304"/>
    </location>
</feature>
<feature type="domain" description="NAD-dependent epimerase/dehydratase" evidence="2">
    <location>
        <begin position="3"/>
        <end position="222"/>
    </location>
</feature>
<dbReference type="InterPro" id="IPR013549">
    <property type="entry name" value="DUF1731"/>
</dbReference>
<dbReference type="Pfam" id="PF08338">
    <property type="entry name" value="DUF1731"/>
    <property type="match status" value="1"/>
</dbReference>
<evidence type="ECO:0000259" key="3">
    <source>
        <dbReference type="Pfam" id="PF08338"/>
    </source>
</evidence>
<comment type="caution">
    <text evidence="4">The sequence shown here is derived from an EMBL/GenBank/DDBJ whole genome shotgun (WGS) entry which is preliminary data.</text>
</comment>
<gene>
    <name evidence="4" type="ORF">V2H45_20085</name>
</gene>
<dbReference type="InterPro" id="IPR010099">
    <property type="entry name" value="SDR39U1"/>
</dbReference>
<dbReference type="AlphaFoldDB" id="A0AAW9Q753"/>
<accession>A0AAW9Q753</accession>
<evidence type="ECO:0000313" key="5">
    <source>
        <dbReference type="Proteomes" id="UP001333818"/>
    </source>
</evidence>